<dbReference type="Pfam" id="PF13649">
    <property type="entry name" value="Methyltransf_25"/>
    <property type="match status" value="1"/>
</dbReference>
<comment type="caution">
    <text evidence="5">The sequence shown here is derived from an EMBL/GenBank/DDBJ whole genome shotgun (WGS) entry which is preliminary data.</text>
</comment>
<dbReference type="Gene3D" id="2.20.25.110">
    <property type="entry name" value="S-adenosyl-L-methionine-dependent methyltransferases"/>
    <property type="match status" value="1"/>
</dbReference>
<dbReference type="Gene3D" id="3.40.50.150">
    <property type="entry name" value="Vaccinia Virus protein VP39"/>
    <property type="match status" value="1"/>
</dbReference>
<dbReference type="InterPro" id="IPR041698">
    <property type="entry name" value="Methyltransf_25"/>
</dbReference>
<dbReference type="Proteomes" id="UP001253851">
    <property type="component" value="Unassembled WGS sequence"/>
</dbReference>
<sequence>MYQELRKAIERPPLYKKMAEAFWDDAYISKQMLKAHLDPDFEGASRKVDFIDESVRWIGGIVPPEKQTQLLDIGCGPGIYAEKFAALGYEVTGVDYSRRSIAYAKDSASKRELNITYLFDNYLEMALPQQFDFITLIYCDYGALNPEERKLLLKNVLAHLKPGGKFLFDVFTIAQFLTLNEEQTWESHESEGFWRGEPHLVLNQRWKYPDHVLLEQTTILAEGETTNYYLWTTYFKKDALLREVQAAGFDICEVFGDAKGSPYSEEDSTMAILLKKPQLKE</sequence>
<evidence type="ECO:0000313" key="5">
    <source>
        <dbReference type="EMBL" id="MDT2983808.1"/>
    </source>
</evidence>
<dbReference type="SUPFAM" id="SSF53335">
    <property type="entry name" value="S-adenosyl-L-methionine-dependent methyltransferases"/>
    <property type="match status" value="1"/>
</dbReference>
<name>A0ABD5FQD0_ENTCA</name>
<evidence type="ECO:0000313" key="6">
    <source>
        <dbReference type="Proteomes" id="UP001253851"/>
    </source>
</evidence>
<dbReference type="InterPro" id="IPR029063">
    <property type="entry name" value="SAM-dependent_MTases_sf"/>
</dbReference>
<evidence type="ECO:0000256" key="3">
    <source>
        <dbReference type="ARBA" id="ARBA00022691"/>
    </source>
</evidence>
<evidence type="ECO:0000256" key="2">
    <source>
        <dbReference type="ARBA" id="ARBA00022679"/>
    </source>
</evidence>
<feature type="domain" description="Methyltransferase" evidence="4">
    <location>
        <begin position="71"/>
        <end position="164"/>
    </location>
</feature>
<protein>
    <submittedName>
        <fullName evidence="5">Class I SAM-dependent methyltransferase</fullName>
    </submittedName>
</protein>
<accession>A0ABD5FQD0</accession>
<proteinExistence type="predicted"/>
<dbReference type="CDD" id="cd02440">
    <property type="entry name" value="AdoMet_MTases"/>
    <property type="match status" value="1"/>
</dbReference>
<gene>
    <name evidence="5" type="ORF">P7I34_14110</name>
</gene>
<keyword evidence="2" id="KW-0808">Transferase</keyword>
<keyword evidence="1 5" id="KW-0489">Methyltransferase</keyword>
<dbReference type="PANTHER" id="PTHR43464:SF19">
    <property type="entry name" value="UBIQUINONE BIOSYNTHESIS O-METHYLTRANSFERASE, MITOCHONDRIAL"/>
    <property type="match status" value="1"/>
</dbReference>
<keyword evidence="3" id="KW-0949">S-adenosyl-L-methionine</keyword>
<dbReference type="GO" id="GO:0032259">
    <property type="term" value="P:methylation"/>
    <property type="evidence" value="ECO:0007669"/>
    <property type="project" value="UniProtKB-KW"/>
</dbReference>
<dbReference type="PANTHER" id="PTHR43464">
    <property type="entry name" value="METHYLTRANSFERASE"/>
    <property type="match status" value="1"/>
</dbReference>
<dbReference type="AlphaFoldDB" id="A0ABD5FQD0"/>
<reference evidence="5 6" key="1">
    <citation type="submission" date="2023-03" db="EMBL/GenBank/DDBJ databases">
        <authorList>
            <person name="Shen W."/>
            <person name="Cai J."/>
        </authorList>
    </citation>
    <scope>NUCLEOTIDE SEQUENCE [LARGE SCALE GENOMIC DNA]</scope>
    <source>
        <strain evidence="5 6">B516</strain>
    </source>
</reference>
<dbReference type="RefSeq" id="WP_311957686.1">
    <property type="nucleotide sequence ID" value="NZ_JARQDZ010000009.1"/>
</dbReference>
<dbReference type="GO" id="GO:0008168">
    <property type="term" value="F:methyltransferase activity"/>
    <property type="evidence" value="ECO:0007669"/>
    <property type="project" value="UniProtKB-KW"/>
</dbReference>
<organism evidence="5 6">
    <name type="scientific">Enterococcus casseliflavus</name>
    <name type="common">Enterococcus flavescens</name>
    <dbReference type="NCBI Taxonomy" id="37734"/>
    <lineage>
        <taxon>Bacteria</taxon>
        <taxon>Bacillati</taxon>
        <taxon>Bacillota</taxon>
        <taxon>Bacilli</taxon>
        <taxon>Lactobacillales</taxon>
        <taxon>Enterococcaceae</taxon>
        <taxon>Enterococcus</taxon>
    </lineage>
</organism>
<evidence type="ECO:0000259" key="4">
    <source>
        <dbReference type="Pfam" id="PF13649"/>
    </source>
</evidence>
<evidence type="ECO:0000256" key="1">
    <source>
        <dbReference type="ARBA" id="ARBA00022603"/>
    </source>
</evidence>
<dbReference type="EMBL" id="JARQDZ010000009">
    <property type="protein sequence ID" value="MDT2983808.1"/>
    <property type="molecule type" value="Genomic_DNA"/>
</dbReference>